<keyword evidence="2" id="KW-1185">Reference proteome</keyword>
<evidence type="ECO:0000313" key="2">
    <source>
        <dbReference type="Proteomes" id="UP000789920"/>
    </source>
</evidence>
<feature type="non-terminal residue" evidence="1">
    <location>
        <position position="228"/>
    </location>
</feature>
<name>A0ACA9Q4E9_9GLOM</name>
<reference evidence="1" key="1">
    <citation type="submission" date="2021-06" db="EMBL/GenBank/DDBJ databases">
        <authorList>
            <person name="Kallberg Y."/>
            <person name="Tangrot J."/>
            <person name="Rosling A."/>
        </authorList>
    </citation>
    <scope>NUCLEOTIDE SEQUENCE</scope>
    <source>
        <strain evidence="1">MA461A</strain>
    </source>
</reference>
<proteinExistence type="predicted"/>
<organism evidence="1 2">
    <name type="scientific">Racocetra persica</name>
    <dbReference type="NCBI Taxonomy" id="160502"/>
    <lineage>
        <taxon>Eukaryota</taxon>
        <taxon>Fungi</taxon>
        <taxon>Fungi incertae sedis</taxon>
        <taxon>Mucoromycota</taxon>
        <taxon>Glomeromycotina</taxon>
        <taxon>Glomeromycetes</taxon>
        <taxon>Diversisporales</taxon>
        <taxon>Gigasporaceae</taxon>
        <taxon>Racocetra</taxon>
    </lineage>
</organism>
<accession>A0ACA9Q4E9</accession>
<protein>
    <submittedName>
        <fullName evidence="1">12976_t:CDS:1</fullName>
    </submittedName>
</protein>
<evidence type="ECO:0000313" key="1">
    <source>
        <dbReference type="EMBL" id="CAG8728578.1"/>
    </source>
</evidence>
<feature type="non-terminal residue" evidence="1">
    <location>
        <position position="1"/>
    </location>
</feature>
<comment type="caution">
    <text evidence="1">The sequence shown here is derived from an EMBL/GenBank/DDBJ whole genome shotgun (WGS) entry which is preliminary data.</text>
</comment>
<gene>
    <name evidence="1" type="ORF">RPERSI_LOCUS11936</name>
</gene>
<dbReference type="Proteomes" id="UP000789920">
    <property type="component" value="Unassembled WGS sequence"/>
</dbReference>
<dbReference type="EMBL" id="CAJVQC010025021">
    <property type="protein sequence ID" value="CAG8728578.1"/>
    <property type="molecule type" value="Genomic_DNA"/>
</dbReference>
<sequence>KLVVTGTIIPELHYGPYLCDWWIFFKKSQNVPSPIPICLGLEPGYICEGGRQSSDIVTSSSNAITLVYQAIFGTKTKFASLSYLGLEQTETSQKLLEGVVFYPFIIKLVTYPSSTHHEPTHEFIPHHKPTNQPIHHKPTYKPNYKSTYKSIYLKDSSVDQDFPLNIGRALKENMKLAGNLRADDRYSPKNMHASLDANFKKEALEKALSENNSNILAFEETSSKYQKI</sequence>